<evidence type="ECO:0000313" key="2">
    <source>
        <dbReference type="EMBL" id="MCW6510872.1"/>
    </source>
</evidence>
<dbReference type="AlphaFoldDB" id="A0AA41Z7U9"/>
<gene>
    <name evidence="2" type="ORF">M8523_22935</name>
</gene>
<dbReference type="EMBL" id="JAMOIM010000019">
    <property type="protein sequence ID" value="MCW6510872.1"/>
    <property type="molecule type" value="Genomic_DNA"/>
</dbReference>
<dbReference type="Gene3D" id="3.10.450.50">
    <property type="match status" value="1"/>
</dbReference>
<comment type="caution">
    <text evidence="2">The sequence shown here is derived from an EMBL/GenBank/DDBJ whole genome shotgun (WGS) entry which is preliminary data.</text>
</comment>
<dbReference type="Pfam" id="PF14534">
    <property type="entry name" value="DUF4440"/>
    <property type="match status" value="1"/>
</dbReference>
<protein>
    <submittedName>
        <fullName evidence="2">DUF4440 domain-containing protein</fullName>
    </submittedName>
</protein>
<dbReference type="Proteomes" id="UP001165667">
    <property type="component" value="Unassembled WGS sequence"/>
</dbReference>
<keyword evidence="3" id="KW-1185">Reference proteome</keyword>
<proteinExistence type="predicted"/>
<evidence type="ECO:0000259" key="1">
    <source>
        <dbReference type="Pfam" id="PF14534"/>
    </source>
</evidence>
<sequence length="143" mass="15255">MQVAARASGAAADSTDDVVTIKAGELRLLDAGTRASAQEVATLLHDDFVEFGSSGRVFDKSATVSSLAAEGNSVGTIVREAGDFTFRRLGPDAVLVTYRVSRHTPDAADKKSLRSSVWIRAEAGWRLLFHQGTTSAERSIEES</sequence>
<dbReference type="SUPFAM" id="SSF54427">
    <property type="entry name" value="NTF2-like"/>
    <property type="match status" value="1"/>
</dbReference>
<feature type="domain" description="DUF4440" evidence="1">
    <location>
        <begin position="22"/>
        <end position="127"/>
    </location>
</feature>
<organism evidence="2 3">
    <name type="scientific">Lichenifustis flavocetrariae</name>
    <dbReference type="NCBI Taxonomy" id="2949735"/>
    <lineage>
        <taxon>Bacteria</taxon>
        <taxon>Pseudomonadati</taxon>
        <taxon>Pseudomonadota</taxon>
        <taxon>Alphaproteobacteria</taxon>
        <taxon>Hyphomicrobiales</taxon>
        <taxon>Lichenihabitantaceae</taxon>
        <taxon>Lichenifustis</taxon>
    </lineage>
</organism>
<dbReference type="InterPro" id="IPR032710">
    <property type="entry name" value="NTF2-like_dom_sf"/>
</dbReference>
<name>A0AA41Z7U9_9HYPH</name>
<evidence type="ECO:0000313" key="3">
    <source>
        <dbReference type="Proteomes" id="UP001165667"/>
    </source>
</evidence>
<dbReference type="InterPro" id="IPR027843">
    <property type="entry name" value="DUF4440"/>
</dbReference>
<accession>A0AA41Z7U9</accession>
<reference evidence="2" key="1">
    <citation type="submission" date="2022-05" db="EMBL/GenBank/DDBJ databases">
        <authorList>
            <person name="Pankratov T."/>
        </authorList>
    </citation>
    <scope>NUCLEOTIDE SEQUENCE</scope>
    <source>
        <strain evidence="2">BP6-180914</strain>
    </source>
</reference>
<dbReference type="RefSeq" id="WP_282587342.1">
    <property type="nucleotide sequence ID" value="NZ_JAMOIM010000019.1"/>
</dbReference>